<dbReference type="Gene3D" id="1.25.40.20">
    <property type="entry name" value="Ankyrin repeat-containing domain"/>
    <property type="match status" value="3"/>
</dbReference>
<protein>
    <recommendedName>
        <fullName evidence="5">Azaphilone pigments biosynthesis cluster protein L N-terminal domain-containing protein</fullName>
    </recommendedName>
</protein>
<evidence type="ECO:0000313" key="6">
    <source>
        <dbReference type="EMBL" id="RMJ18629.1"/>
    </source>
</evidence>
<dbReference type="InterPro" id="IPR036770">
    <property type="entry name" value="Ankyrin_rpt-contain_sf"/>
</dbReference>
<organism evidence="6 7">
    <name type="scientific">Fusarium kuroshium</name>
    <dbReference type="NCBI Taxonomy" id="2010991"/>
    <lineage>
        <taxon>Eukaryota</taxon>
        <taxon>Fungi</taxon>
        <taxon>Dikarya</taxon>
        <taxon>Ascomycota</taxon>
        <taxon>Pezizomycotina</taxon>
        <taxon>Sordariomycetes</taxon>
        <taxon>Hypocreomycetidae</taxon>
        <taxon>Hypocreales</taxon>
        <taxon>Nectriaceae</taxon>
        <taxon>Fusarium</taxon>
        <taxon>Fusarium solani species complex</taxon>
    </lineage>
</organism>
<dbReference type="Proteomes" id="UP000277212">
    <property type="component" value="Unassembled WGS sequence"/>
</dbReference>
<keyword evidence="7" id="KW-1185">Reference proteome</keyword>
<gene>
    <name evidence="6" type="ORF">CDV36_001718</name>
</gene>
<dbReference type="InterPro" id="IPR050889">
    <property type="entry name" value="Dendritic_Spine_Reg/Scaffold"/>
</dbReference>
<feature type="repeat" description="ANK" evidence="3">
    <location>
        <begin position="430"/>
        <end position="467"/>
    </location>
</feature>
<keyword evidence="1" id="KW-0677">Repeat</keyword>
<proteinExistence type="predicted"/>
<dbReference type="PROSITE" id="PS50297">
    <property type="entry name" value="ANK_REP_REGION"/>
    <property type="match status" value="4"/>
</dbReference>
<evidence type="ECO:0000259" key="5">
    <source>
        <dbReference type="Pfam" id="PF17111"/>
    </source>
</evidence>
<dbReference type="EMBL" id="NKUJ01000017">
    <property type="protein sequence ID" value="RMJ18629.1"/>
    <property type="molecule type" value="Genomic_DNA"/>
</dbReference>
<evidence type="ECO:0000256" key="1">
    <source>
        <dbReference type="ARBA" id="ARBA00022737"/>
    </source>
</evidence>
<accession>A0A3M2SM24</accession>
<reference evidence="6 7" key="1">
    <citation type="submission" date="2017-06" db="EMBL/GenBank/DDBJ databases">
        <title>Comparative genomic analysis of Ambrosia Fusariam Clade fungi.</title>
        <authorList>
            <person name="Stajich J.E."/>
            <person name="Carrillo J."/>
            <person name="Kijimoto T."/>
            <person name="Eskalen A."/>
            <person name="O'Donnell K."/>
            <person name="Kasson M."/>
        </authorList>
    </citation>
    <scope>NUCLEOTIDE SEQUENCE [LARGE SCALE GENOMIC DNA]</scope>
    <source>
        <strain evidence="6">UCR3666</strain>
    </source>
</reference>
<keyword evidence="2 3" id="KW-0040">ANK repeat</keyword>
<evidence type="ECO:0000313" key="7">
    <source>
        <dbReference type="Proteomes" id="UP000277212"/>
    </source>
</evidence>
<dbReference type="OrthoDB" id="426293at2759"/>
<feature type="domain" description="Azaphilone pigments biosynthesis cluster protein L N-terminal" evidence="5">
    <location>
        <begin position="2"/>
        <end position="62"/>
    </location>
</feature>
<dbReference type="Pfam" id="PF12796">
    <property type="entry name" value="Ank_2"/>
    <property type="match status" value="1"/>
</dbReference>
<dbReference type="PROSITE" id="PS50088">
    <property type="entry name" value="ANK_REPEAT"/>
    <property type="match status" value="5"/>
</dbReference>
<dbReference type="InterPro" id="IPR002110">
    <property type="entry name" value="Ankyrin_rpt"/>
</dbReference>
<dbReference type="InterPro" id="IPR031348">
    <property type="entry name" value="PigL_N"/>
</dbReference>
<dbReference type="Pfam" id="PF00023">
    <property type="entry name" value="Ank"/>
    <property type="match status" value="2"/>
</dbReference>
<dbReference type="AlphaFoldDB" id="A0A3M2SM24"/>
<feature type="repeat" description="ANK" evidence="3">
    <location>
        <begin position="640"/>
        <end position="672"/>
    </location>
</feature>
<feature type="repeat" description="ANK" evidence="3">
    <location>
        <begin position="673"/>
        <end position="705"/>
    </location>
</feature>
<evidence type="ECO:0000256" key="2">
    <source>
        <dbReference type="ARBA" id="ARBA00023043"/>
    </source>
</evidence>
<sequence length="800" mass="88264">MAEPISLIASVAGLLDVSLRSSKALHSLQSQLRNAPNLIQALSNEVEDLKAVLARVEDTTKASKSSGQHVPAITATMVDLEAQLRKAKVTLSDLETLTKNLAAEKPTLKRVKWCLKQSRASELQSELKEVRTKINELLVAHNRQVIQFCISNRIYLEVCDIRLQMQKNQHTMTQKLDASSQATNTQLISTQQTINQSYASMVAALQAFQAKTPDLSPDPSLGCHQAVLDQLSAILEETRASRMPTPMKEDTPQGPPVAQMNPAETKAHPYTGQSESAFPPAFMNSFFFIALGMMKSGCQSSCQCRCHLPRSSHFWGLPRGLHAVIGSIFIGYTSNPVVSSKCDLKECSKARSIRLRLAYKFPLWFLNYTVHMLVETSTTRPFTLGLVSYRRIGYVSSDENILFQIRSGNLTGVRRILQNNRAALLDVDRDGRTVLMAALRGSCPWRKVLQTIKLLLQAGADPDQEDDYGNTMRIEVARLIVKWPDRYKSAQLQDICSMSKSAGMLELTFLHKIIVGQCHVDLATTLQSRSPDILAQIDEPDIVGETPLMYAARLGHVDQVKALIDAGADVNVKMKSGSPALSIAANAEIVDLLIRAGADVHATNGTGTTALHGAAKNDNAEIVKKLLSMGAMVNLRTLYGGFTPLHVAAQYNSADAAQLLCSLGGDIDARVDDGRSTLHVAIQCNSHQTIAVLLELGADYLSQDHGDSFLYYAARYGDEKTLRILASFELEGIDIDVEWVQYEIFECRSEITEDLRSAFYSFIEVVIRNQWGKEMWESQSDSDGETFVDAAEFPEQDSHV</sequence>
<dbReference type="Pfam" id="PF17111">
    <property type="entry name" value="PigL_N"/>
    <property type="match status" value="1"/>
</dbReference>
<feature type="coiled-coil region" evidence="4">
    <location>
        <begin position="39"/>
        <end position="140"/>
    </location>
</feature>
<dbReference type="PRINTS" id="PR01415">
    <property type="entry name" value="ANKYRIN"/>
</dbReference>
<dbReference type="PANTHER" id="PTHR24166">
    <property type="entry name" value="ROLLING PEBBLES, ISOFORM B"/>
    <property type="match status" value="1"/>
</dbReference>
<keyword evidence="4" id="KW-0175">Coiled coil</keyword>
<dbReference type="PANTHER" id="PTHR24166:SF48">
    <property type="entry name" value="PROTEIN VAPYRIN"/>
    <property type="match status" value="1"/>
</dbReference>
<feature type="repeat" description="ANK" evidence="3">
    <location>
        <begin position="606"/>
        <end position="638"/>
    </location>
</feature>
<dbReference type="SUPFAM" id="SSF48403">
    <property type="entry name" value="Ankyrin repeat"/>
    <property type="match status" value="1"/>
</dbReference>
<feature type="repeat" description="ANK" evidence="3">
    <location>
        <begin position="543"/>
        <end position="575"/>
    </location>
</feature>
<name>A0A3M2SM24_9HYPO</name>
<dbReference type="STRING" id="2010991.A0A3M2SM24"/>
<comment type="caution">
    <text evidence="6">The sequence shown here is derived from an EMBL/GenBank/DDBJ whole genome shotgun (WGS) entry which is preliminary data.</text>
</comment>
<dbReference type="SMART" id="SM00248">
    <property type="entry name" value="ANK"/>
    <property type="match status" value="7"/>
</dbReference>
<evidence type="ECO:0000256" key="4">
    <source>
        <dbReference type="SAM" id="Coils"/>
    </source>
</evidence>
<evidence type="ECO:0000256" key="3">
    <source>
        <dbReference type="PROSITE-ProRule" id="PRU00023"/>
    </source>
</evidence>